<evidence type="ECO:0000313" key="2">
    <source>
        <dbReference type="Proteomes" id="UP001179952"/>
    </source>
</evidence>
<proteinExistence type="predicted"/>
<gene>
    <name evidence="1" type="ORF">QJS04_geneDACA023175</name>
</gene>
<keyword evidence="2" id="KW-1185">Reference proteome</keyword>
<accession>A0AAV9BVT9</accession>
<dbReference type="AlphaFoldDB" id="A0AAV9BVT9"/>
<comment type="caution">
    <text evidence="1">The sequence shown here is derived from an EMBL/GenBank/DDBJ whole genome shotgun (WGS) entry which is preliminary data.</text>
</comment>
<evidence type="ECO:0000313" key="1">
    <source>
        <dbReference type="EMBL" id="KAK1280527.1"/>
    </source>
</evidence>
<reference evidence="1" key="2">
    <citation type="submission" date="2023-06" db="EMBL/GenBank/DDBJ databases">
        <authorList>
            <person name="Ma L."/>
            <person name="Liu K.-W."/>
            <person name="Li Z."/>
            <person name="Hsiao Y.-Y."/>
            <person name="Qi Y."/>
            <person name="Fu T."/>
            <person name="Tang G."/>
            <person name="Zhang D."/>
            <person name="Sun W.-H."/>
            <person name="Liu D.-K."/>
            <person name="Li Y."/>
            <person name="Chen G.-Z."/>
            <person name="Liu X.-D."/>
            <person name="Liao X.-Y."/>
            <person name="Jiang Y.-T."/>
            <person name="Yu X."/>
            <person name="Hao Y."/>
            <person name="Huang J."/>
            <person name="Zhao X.-W."/>
            <person name="Ke S."/>
            <person name="Chen Y.-Y."/>
            <person name="Wu W.-L."/>
            <person name="Hsu J.-L."/>
            <person name="Lin Y.-F."/>
            <person name="Huang M.-D."/>
            <person name="Li C.-Y."/>
            <person name="Huang L."/>
            <person name="Wang Z.-W."/>
            <person name="Zhao X."/>
            <person name="Zhong W.-Y."/>
            <person name="Peng D.-H."/>
            <person name="Ahmad S."/>
            <person name="Lan S."/>
            <person name="Zhang J.-S."/>
            <person name="Tsai W.-C."/>
            <person name="Van De Peer Y."/>
            <person name="Liu Z.-J."/>
        </authorList>
    </citation>
    <scope>NUCLEOTIDE SEQUENCE</scope>
    <source>
        <strain evidence="1">SCP</strain>
        <tissue evidence="1">Leaves</tissue>
    </source>
</reference>
<dbReference type="EMBL" id="JAUJYN010000001">
    <property type="protein sequence ID" value="KAK1280527.1"/>
    <property type="molecule type" value="Genomic_DNA"/>
</dbReference>
<name>A0AAV9BVT9_ACOGR</name>
<organism evidence="1 2">
    <name type="scientific">Acorus gramineus</name>
    <name type="common">Dwarf sweet flag</name>
    <dbReference type="NCBI Taxonomy" id="55184"/>
    <lineage>
        <taxon>Eukaryota</taxon>
        <taxon>Viridiplantae</taxon>
        <taxon>Streptophyta</taxon>
        <taxon>Embryophyta</taxon>
        <taxon>Tracheophyta</taxon>
        <taxon>Spermatophyta</taxon>
        <taxon>Magnoliopsida</taxon>
        <taxon>Liliopsida</taxon>
        <taxon>Acoraceae</taxon>
        <taxon>Acorus</taxon>
    </lineage>
</organism>
<dbReference type="Proteomes" id="UP001179952">
    <property type="component" value="Unassembled WGS sequence"/>
</dbReference>
<reference evidence="1" key="1">
    <citation type="journal article" date="2023" name="Nat. Commun.">
        <title>Diploid and tetraploid genomes of Acorus and the evolution of monocots.</title>
        <authorList>
            <person name="Ma L."/>
            <person name="Liu K.W."/>
            <person name="Li Z."/>
            <person name="Hsiao Y.Y."/>
            <person name="Qi Y."/>
            <person name="Fu T."/>
            <person name="Tang G.D."/>
            <person name="Zhang D."/>
            <person name="Sun W.H."/>
            <person name="Liu D.K."/>
            <person name="Li Y."/>
            <person name="Chen G.Z."/>
            <person name="Liu X.D."/>
            <person name="Liao X.Y."/>
            <person name="Jiang Y.T."/>
            <person name="Yu X."/>
            <person name="Hao Y."/>
            <person name="Huang J."/>
            <person name="Zhao X.W."/>
            <person name="Ke S."/>
            <person name="Chen Y.Y."/>
            <person name="Wu W.L."/>
            <person name="Hsu J.L."/>
            <person name="Lin Y.F."/>
            <person name="Huang M.D."/>
            <person name="Li C.Y."/>
            <person name="Huang L."/>
            <person name="Wang Z.W."/>
            <person name="Zhao X."/>
            <person name="Zhong W.Y."/>
            <person name="Peng D.H."/>
            <person name="Ahmad S."/>
            <person name="Lan S."/>
            <person name="Zhang J.S."/>
            <person name="Tsai W.C."/>
            <person name="Van de Peer Y."/>
            <person name="Liu Z.J."/>
        </authorList>
    </citation>
    <scope>NUCLEOTIDE SEQUENCE</scope>
    <source>
        <strain evidence="1">SCP</strain>
    </source>
</reference>
<sequence>MNKVAAQHQLRFGVSLSGSHGERSDASERLYFGVRLLGFAHPHHPHSHFLVGFCKTKLSFSSDQRTKQYRNQRETNDGFINERWVTEEFECTSTGPGSSTGPMETEKVMQRIWKGIVIE</sequence>
<protein>
    <submittedName>
        <fullName evidence="1">Uncharacterized protein</fullName>
    </submittedName>
</protein>